<organism evidence="3 4">
    <name type="scientific">Dissophora globulifera</name>
    <dbReference type="NCBI Taxonomy" id="979702"/>
    <lineage>
        <taxon>Eukaryota</taxon>
        <taxon>Fungi</taxon>
        <taxon>Fungi incertae sedis</taxon>
        <taxon>Mucoromycota</taxon>
        <taxon>Mortierellomycotina</taxon>
        <taxon>Mortierellomycetes</taxon>
        <taxon>Mortierellales</taxon>
        <taxon>Mortierellaceae</taxon>
        <taxon>Dissophora</taxon>
    </lineage>
</organism>
<evidence type="ECO:0008006" key="5">
    <source>
        <dbReference type="Google" id="ProtNLM"/>
    </source>
</evidence>
<dbReference type="Pfam" id="PF04502">
    <property type="entry name" value="Saf4_Yju2"/>
    <property type="match status" value="1"/>
</dbReference>
<feature type="compositionally biased region" description="Polar residues" evidence="2">
    <location>
        <begin position="311"/>
        <end position="323"/>
    </location>
</feature>
<feature type="region of interest" description="Disordered" evidence="2">
    <location>
        <begin position="311"/>
        <end position="358"/>
    </location>
</feature>
<dbReference type="GO" id="GO:0071014">
    <property type="term" value="C:post-mRNA release spliceosomal complex"/>
    <property type="evidence" value="ECO:0007669"/>
    <property type="project" value="TreeGrafter"/>
</dbReference>
<accession>A0A9P6UMJ4</accession>
<evidence type="ECO:0000313" key="3">
    <source>
        <dbReference type="EMBL" id="KAG0311512.1"/>
    </source>
</evidence>
<comment type="caution">
    <text evidence="3">The sequence shown here is derived from an EMBL/GenBank/DDBJ whole genome shotgun (WGS) entry which is preliminary data.</text>
</comment>
<dbReference type="EMBL" id="JAAAIP010000912">
    <property type="protein sequence ID" value="KAG0311512.1"/>
    <property type="molecule type" value="Genomic_DNA"/>
</dbReference>
<evidence type="ECO:0000256" key="2">
    <source>
        <dbReference type="SAM" id="MobiDB-lite"/>
    </source>
</evidence>
<evidence type="ECO:0000256" key="1">
    <source>
        <dbReference type="ARBA" id="ARBA00005595"/>
    </source>
</evidence>
<dbReference type="GO" id="GO:0000398">
    <property type="term" value="P:mRNA splicing, via spliceosome"/>
    <property type="evidence" value="ECO:0007669"/>
    <property type="project" value="InterPro"/>
</dbReference>
<evidence type="ECO:0000313" key="4">
    <source>
        <dbReference type="Proteomes" id="UP000738325"/>
    </source>
</evidence>
<dbReference type="InterPro" id="IPR007590">
    <property type="entry name" value="Saf4/Yju2"/>
</dbReference>
<name>A0A9P6UMJ4_9FUNG</name>
<comment type="similarity">
    <text evidence="1">Belongs to the CWC16 family.</text>
</comment>
<keyword evidence="4" id="KW-1185">Reference proteome</keyword>
<dbReference type="OrthoDB" id="360327at2759"/>
<dbReference type="Proteomes" id="UP000738325">
    <property type="component" value="Unassembled WGS sequence"/>
</dbReference>
<feature type="compositionally biased region" description="Acidic residues" evidence="2">
    <location>
        <begin position="344"/>
        <end position="358"/>
    </location>
</feature>
<proteinExistence type="inferred from homology"/>
<gene>
    <name evidence="3" type="ORF">BGZ99_010117</name>
</gene>
<dbReference type="PANTHER" id="PTHR12111">
    <property type="entry name" value="SPLICING FACTOR YJU2"/>
    <property type="match status" value="1"/>
</dbReference>
<reference evidence="3" key="1">
    <citation type="journal article" date="2020" name="Fungal Divers.">
        <title>Resolving the Mortierellaceae phylogeny through synthesis of multi-gene phylogenetics and phylogenomics.</title>
        <authorList>
            <person name="Vandepol N."/>
            <person name="Liber J."/>
            <person name="Desiro A."/>
            <person name="Na H."/>
            <person name="Kennedy M."/>
            <person name="Barry K."/>
            <person name="Grigoriev I.V."/>
            <person name="Miller A.N."/>
            <person name="O'Donnell K."/>
            <person name="Stajich J.E."/>
            <person name="Bonito G."/>
        </authorList>
    </citation>
    <scope>NUCLEOTIDE SEQUENCE</scope>
    <source>
        <strain evidence="3">REB-010B</strain>
    </source>
</reference>
<sequence length="358" mass="39790">MADRKATNKYYPPDWDPSKGSINTYVGQHPLRDRARKLDQGILIVRFELPYSIWCNGCNNSIGMGVRFNAEKKKMGKYYSTPILSFRMKCHLCDNWFEIQTDPKNAAYVVAAGARKKVEDFDPMDSEMIEIATPEEYERRANDKFAKLEHSTQAALKAKSGATVLTRLQQLNHRQWSDPYTLSQRLRKEFRTKKKEHLKEEAECKSVADRVGFAFRVLPESAEDREEAQGTKFDPAQEADMAQRLKEIRSGGIFSSGASATGTRKGTLTSAGSIVQTPITSSSTSSNVVRALASTVRTNTQLQVDPFLVGTRSQHSTPKSSSALAVPVFKASPSTKTPLVPYGDEGDDDDDDNSNSDG</sequence>
<protein>
    <recommendedName>
        <fullName evidence="5">Coiled-coil domain-containing protein 130</fullName>
    </recommendedName>
</protein>
<dbReference type="PANTHER" id="PTHR12111:SF2">
    <property type="entry name" value="SPLICING FACTOR YJU2B-RELATED"/>
    <property type="match status" value="1"/>
</dbReference>
<dbReference type="GO" id="GO:0005684">
    <property type="term" value="C:U2-type spliceosomal complex"/>
    <property type="evidence" value="ECO:0007669"/>
    <property type="project" value="TreeGrafter"/>
</dbReference>
<dbReference type="AlphaFoldDB" id="A0A9P6UMJ4"/>